<reference evidence="1" key="1">
    <citation type="submission" date="2021-01" db="EMBL/GenBank/DDBJ databases">
        <authorList>
            <person name="Corre E."/>
            <person name="Pelletier E."/>
            <person name="Niang G."/>
            <person name="Scheremetjew M."/>
            <person name="Finn R."/>
            <person name="Kale V."/>
            <person name="Holt S."/>
            <person name="Cochrane G."/>
            <person name="Meng A."/>
            <person name="Brown T."/>
            <person name="Cohen L."/>
        </authorList>
    </citation>
    <scope>NUCLEOTIDE SEQUENCE</scope>
    <source>
        <strain evidence="1">GSBS06</strain>
    </source>
</reference>
<sequence length="127" mass="14599">MANNTKSRKSADLSSLSVCHENGCSFLVLKRTNYCRVHTIWERADPGSKIDSDGKKICALKQCTNFAQRKSELCKTHNRFKLCKKVNCPKRALRYDEFCSDHGMYTISEMINNVFQKVRPNVITLAY</sequence>
<organism evidence="1">
    <name type="scientific">Aplanochytrium stocchinoi</name>
    <dbReference type="NCBI Taxonomy" id="215587"/>
    <lineage>
        <taxon>Eukaryota</taxon>
        <taxon>Sar</taxon>
        <taxon>Stramenopiles</taxon>
        <taxon>Bigyra</taxon>
        <taxon>Labyrinthulomycetes</taxon>
        <taxon>Thraustochytrida</taxon>
        <taxon>Thraustochytriidae</taxon>
        <taxon>Aplanochytrium</taxon>
    </lineage>
</organism>
<dbReference type="EMBL" id="HBIN01002503">
    <property type="protein sequence ID" value="CAE0431319.1"/>
    <property type="molecule type" value="Transcribed_RNA"/>
</dbReference>
<dbReference type="AlphaFoldDB" id="A0A7S3LLW0"/>
<name>A0A7S3LLW0_9STRA</name>
<accession>A0A7S3LLW0</accession>
<protein>
    <submittedName>
        <fullName evidence="1">Uncharacterized protein</fullName>
    </submittedName>
</protein>
<evidence type="ECO:0000313" key="1">
    <source>
        <dbReference type="EMBL" id="CAE0431319.1"/>
    </source>
</evidence>
<proteinExistence type="predicted"/>
<gene>
    <name evidence="1" type="ORF">ASTO00021_LOCUS1656</name>
</gene>